<dbReference type="PROSITE" id="PS50041">
    <property type="entry name" value="C_TYPE_LECTIN_2"/>
    <property type="match status" value="12"/>
</dbReference>
<keyword evidence="5" id="KW-1185">Reference proteome</keyword>
<feature type="domain" description="C-type lectin" evidence="3">
    <location>
        <begin position="198"/>
        <end position="317"/>
    </location>
</feature>
<sequence length="1932" mass="213400">MKLQKNIDHDWQMTPIDCHVTSMAHLLQVIISILITSQYVFCQKCPFNWYAQSDTSSKCYRAFLTDLRSWEDARSLCSIHGGDFLKIESQQEMVWIFGQLQNLVITNRTLNGSSWWIGLNNKQVASTWAWADNSNVANFVTSNWAPGSPAASDSKHCGLVGLQNKFTNDNCTAPHHWICNKDRGAPMTCDADNNWQSLNGACYKVFQAKNTYNQSKSTCNRYNADLTTVDDPNVEMLLSDFAVNNKLSMWIGLEASGTGPSWTWKWYNGSTPTATFWNTSSPPGNSQGSCAVLSYTLPYQSAWIPAQCTDRNGFVCRKPQGTCVPGWIGHRTTCYQFNIHYKLSFLDATLFCSQQGGQLLKISSDADQAFINTYLDEIRDSEINSFWIGASDDNGTNNGMIKWRDGTFLTYKHWNNGHPVKLPGKQDCADIQTQDTAGFWRMSHDCSQVKPFVCQIGTGLPVKPLASTPPPRYGCPQGWAQAKDVCVKVGDRQFTWSQARAACQNMSTGADLALISRQDIQSKINGLTNRATNYWIGLNDRAVDGTYIWNDGQIQFQAAQYANWKPGQPDNANFVQNCVALDHQQWNDFDCSRAKQFVCTKIADSIFPSPPPTTPATDWSVKCGPGWDSNPLSPFCYMFVDQPLSWTDAQTECRNHQSDLLSIETVQEQAYIAGRLSSLNSIAVWTGANDRSTEGGWKWSNSQPFAYLNWAPGQPAATNGQGTDCVAMLTSSALWDDVDCTSRNGYVCEKPGNLPTAPPTPAPTISVPAGMVLGCNVGWLPYKNNCYRIIRNPSTWQDAQITCGRNGGTLASILDQNEQNFIQGNLPKPVLSWDGLWIGLNDIAADNFFVWSDGQTVTYTNWNVNEPNDFSNRNEDCVEMRLDAGRWNDEVCSMVRPGMICKTSKTAVSATQAPYQIGCPLNSIGFGQFCYKKSYNQALSFDAANTACARQLNGTLATVYGRILQAFLSSNLLVYTHGYYWIGLSDRARAGTYAWSDGSALAYTNWVNTHTGNERSTCVSMQSDGIPGLWLNQQCNQSNQFICQFPRQGFPLPTTARTTLSNLPCPSGWLANGPNCLKAFAAQNTSRNWMQARIYCQGLGGDLPSFHSNYNDSILATLLAKYNRSMFWIGLNDRGREGGYVWSDGSAVDYTNWADKQPDNFNNNQDCVQVVPSLKWNDQTCYAVTKFICAIPRGTILTPATTLPTGITSSVCGANWLLYNNSCYSTSPDTGDNSTVSWYDAQTYCNAQGSNLASIHDVNEKNFLTSMVLNFTKKEYWLGLNALDNIGFKWVDTSAVDYVNWAPTEPNDFYGMEKCVTMFRLNGLWNDQNCNRPQGFVCKKPASGAALIVSPTPFPSGGCSNGFTRAPGGRNKCFLIGGVQQSARLNYTDAVKFCRKFGTGYDIASIEDQFEQQFVILMSKGQRNSMWIGLTDRFQNNKFLWQDQSPLIYTNWDVGEPTSRSENPQQKGVQNCVLMRMYKPGFEGRWADTECSQPMGFICQTSQDPSIVVTTPSSNCGVGYSRFQSSCYKASASSDSRTWSNAQVACQADGGGNLVSITSVYESAFVHSLVLQNYSYWIGLSDSKVKGVYGWVDGWPVVYTNWGWQEPSYGLNGSGCVISNNKGKWNDTDCNRLMRYVCEITTAAPPTTPPPSNKCQQTGWIINGGYCYSAFVNTGRSWPEAARECHKQGGYLASVHSQQEMTFIFNLVAQTNVTNSHYKPNIWIGLEQGGQAGYTWTDGTAINFVSWNAGEPSLLGSHGQTEECVEFDRNTGKWNDIDCYTNRGYVCKSSQVMPTSGYATSPGQFIGNGNDSIPIYIAPTGPIAPRPGQGVTQLPYFTNPGIPLGSPGPKQPLQQQGPVVQNQTQSSGMQTGSIVGIIVGCLIAVVLVGVGLIELKRRGIVRPPAVTAQEGGLGFANVLYDKKDGVTLDSES</sequence>
<feature type="domain" description="C-type lectin" evidence="3">
    <location>
        <begin position="1072"/>
        <end position="1190"/>
    </location>
</feature>
<protein>
    <recommendedName>
        <fullName evidence="3">C-type lectin domain-containing protein</fullName>
    </recommendedName>
</protein>
<evidence type="ECO:0000259" key="3">
    <source>
        <dbReference type="PROSITE" id="PS50041"/>
    </source>
</evidence>
<dbReference type="SMART" id="SM00034">
    <property type="entry name" value="CLECT"/>
    <property type="match status" value="12"/>
</dbReference>
<gene>
    <name evidence="4" type="ORF">DPMN_080286</name>
</gene>
<organism evidence="4 5">
    <name type="scientific">Dreissena polymorpha</name>
    <name type="common">Zebra mussel</name>
    <name type="synonym">Mytilus polymorpha</name>
    <dbReference type="NCBI Taxonomy" id="45954"/>
    <lineage>
        <taxon>Eukaryota</taxon>
        <taxon>Metazoa</taxon>
        <taxon>Spiralia</taxon>
        <taxon>Lophotrochozoa</taxon>
        <taxon>Mollusca</taxon>
        <taxon>Bivalvia</taxon>
        <taxon>Autobranchia</taxon>
        <taxon>Heteroconchia</taxon>
        <taxon>Euheterodonta</taxon>
        <taxon>Imparidentia</taxon>
        <taxon>Neoheterodontei</taxon>
        <taxon>Myida</taxon>
        <taxon>Dreissenoidea</taxon>
        <taxon>Dreissenidae</taxon>
        <taxon>Dreissena</taxon>
    </lineage>
</organism>
<evidence type="ECO:0000313" key="4">
    <source>
        <dbReference type="EMBL" id="KAH3705219.1"/>
    </source>
</evidence>
<dbReference type="CDD" id="cd00037">
    <property type="entry name" value="CLECT"/>
    <property type="match status" value="11"/>
</dbReference>
<dbReference type="EMBL" id="JAIWYP010000015">
    <property type="protein sequence ID" value="KAH3705219.1"/>
    <property type="molecule type" value="Genomic_DNA"/>
</dbReference>
<evidence type="ECO:0000256" key="2">
    <source>
        <dbReference type="SAM" id="Phobius"/>
    </source>
</evidence>
<evidence type="ECO:0000256" key="1">
    <source>
        <dbReference type="ARBA" id="ARBA00023157"/>
    </source>
</evidence>
<evidence type="ECO:0000313" key="5">
    <source>
        <dbReference type="Proteomes" id="UP000828390"/>
    </source>
</evidence>
<comment type="caution">
    <text evidence="4">The sequence shown here is derived from an EMBL/GenBank/DDBJ whole genome shotgun (WGS) entry which is preliminary data.</text>
</comment>
<reference evidence="4" key="2">
    <citation type="submission" date="2020-11" db="EMBL/GenBank/DDBJ databases">
        <authorList>
            <person name="McCartney M.A."/>
            <person name="Auch B."/>
            <person name="Kono T."/>
            <person name="Mallez S."/>
            <person name="Becker A."/>
            <person name="Gohl D.M."/>
            <person name="Silverstein K.A.T."/>
            <person name="Koren S."/>
            <person name="Bechman K.B."/>
            <person name="Herman A."/>
            <person name="Abrahante J.E."/>
            <person name="Garbe J."/>
        </authorList>
    </citation>
    <scope>NUCLEOTIDE SEQUENCE</scope>
    <source>
        <strain evidence="4">Duluth1</strain>
        <tissue evidence="4">Whole animal</tissue>
    </source>
</reference>
<feature type="domain" description="C-type lectin" evidence="3">
    <location>
        <begin position="782"/>
        <end position="893"/>
    </location>
</feature>
<dbReference type="SUPFAM" id="SSF56436">
    <property type="entry name" value="C-type lectin-like"/>
    <property type="match status" value="12"/>
</dbReference>
<feature type="domain" description="C-type lectin" evidence="3">
    <location>
        <begin position="926"/>
        <end position="1044"/>
    </location>
</feature>
<keyword evidence="2" id="KW-0812">Transmembrane</keyword>
<keyword evidence="2" id="KW-1133">Transmembrane helix</keyword>
<dbReference type="CDD" id="cd12087">
    <property type="entry name" value="TM_EGFR-like"/>
    <property type="match status" value="1"/>
</dbReference>
<feature type="domain" description="C-type lectin" evidence="3">
    <location>
        <begin position="1219"/>
        <end position="1339"/>
    </location>
</feature>
<feature type="domain" description="C-type lectin" evidence="3">
    <location>
        <begin position="1369"/>
        <end position="1500"/>
    </location>
</feature>
<dbReference type="Proteomes" id="UP000828390">
    <property type="component" value="Unassembled WGS sequence"/>
</dbReference>
<feature type="domain" description="C-type lectin" evidence="3">
    <location>
        <begin position="1663"/>
        <end position="1788"/>
    </location>
</feature>
<feature type="transmembrane region" description="Helical" evidence="2">
    <location>
        <begin position="1874"/>
        <end position="1893"/>
    </location>
</feature>
<keyword evidence="1" id="KW-1015">Disulfide bond</keyword>
<feature type="domain" description="C-type lectin" evidence="3">
    <location>
        <begin position="1523"/>
        <end position="1639"/>
    </location>
</feature>
<feature type="domain" description="C-type lectin" evidence="3">
    <location>
        <begin position="55"/>
        <end position="180"/>
    </location>
</feature>
<dbReference type="InterPro" id="IPR016187">
    <property type="entry name" value="CTDL_fold"/>
</dbReference>
<dbReference type="Pfam" id="PF00059">
    <property type="entry name" value="Lectin_C"/>
    <property type="match status" value="12"/>
</dbReference>
<name>A0A9D3YUT1_DREPO</name>
<dbReference type="InterPro" id="IPR050111">
    <property type="entry name" value="C-type_lectin/snaclec_domain"/>
</dbReference>
<dbReference type="InterPro" id="IPR001304">
    <property type="entry name" value="C-type_lectin-like"/>
</dbReference>
<feature type="domain" description="C-type lectin" evidence="3">
    <location>
        <begin position="482"/>
        <end position="600"/>
    </location>
</feature>
<accession>A0A9D3YUT1</accession>
<dbReference type="InterPro" id="IPR018378">
    <property type="entry name" value="C-type_lectin_CS"/>
</dbReference>
<feature type="domain" description="C-type lectin" evidence="3">
    <location>
        <begin position="632"/>
        <end position="749"/>
    </location>
</feature>
<dbReference type="Gene3D" id="3.10.100.10">
    <property type="entry name" value="Mannose-Binding Protein A, subunit A"/>
    <property type="match status" value="12"/>
</dbReference>
<dbReference type="PROSITE" id="PS00615">
    <property type="entry name" value="C_TYPE_LECTIN_1"/>
    <property type="match status" value="6"/>
</dbReference>
<keyword evidence="2" id="KW-0472">Membrane</keyword>
<dbReference type="InterPro" id="IPR016186">
    <property type="entry name" value="C-type_lectin-like/link_sf"/>
</dbReference>
<dbReference type="PANTHER" id="PTHR22803">
    <property type="entry name" value="MANNOSE, PHOSPHOLIPASE, LECTIN RECEPTOR RELATED"/>
    <property type="match status" value="1"/>
</dbReference>
<proteinExistence type="predicted"/>
<feature type="domain" description="C-type lectin" evidence="3">
    <location>
        <begin position="330"/>
        <end position="455"/>
    </location>
</feature>
<reference evidence="4" key="1">
    <citation type="journal article" date="2019" name="bioRxiv">
        <title>The Genome of the Zebra Mussel, Dreissena polymorpha: A Resource for Invasive Species Research.</title>
        <authorList>
            <person name="McCartney M.A."/>
            <person name="Auch B."/>
            <person name="Kono T."/>
            <person name="Mallez S."/>
            <person name="Zhang Y."/>
            <person name="Obille A."/>
            <person name="Becker A."/>
            <person name="Abrahante J.E."/>
            <person name="Garbe J."/>
            <person name="Badalamenti J.P."/>
            <person name="Herman A."/>
            <person name="Mangelson H."/>
            <person name="Liachko I."/>
            <person name="Sullivan S."/>
            <person name="Sone E.D."/>
            <person name="Koren S."/>
            <person name="Silverstein K.A.T."/>
            <person name="Beckman K.B."/>
            <person name="Gohl D.M."/>
        </authorList>
    </citation>
    <scope>NUCLEOTIDE SEQUENCE</scope>
    <source>
        <strain evidence="4">Duluth1</strain>
        <tissue evidence="4">Whole animal</tissue>
    </source>
</reference>